<dbReference type="PROSITE" id="PS00211">
    <property type="entry name" value="ABC_TRANSPORTER_1"/>
    <property type="match status" value="1"/>
</dbReference>
<dbReference type="STRING" id="762967.HMPREF9440_00443"/>
<evidence type="ECO:0000259" key="11">
    <source>
        <dbReference type="PROSITE" id="PS50893"/>
    </source>
</evidence>
<dbReference type="InterPro" id="IPR003593">
    <property type="entry name" value="AAA+_ATPase"/>
</dbReference>
<dbReference type="HOGENOM" id="CLU_007587_6_1_4"/>
<feature type="domain" description="ABC transporter" evidence="11">
    <location>
        <begin position="406"/>
        <end position="622"/>
    </location>
</feature>
<dbReference type="AlphaFoldDB" id="H3KCJ0"/>
<name>H3KCJ0_9BURK</name>
<keyword evidence="6 13" id="KW-0067">ATP-binding</keyword>
<dbReference type="Pfam" id="PF06472">
    <property type="entry name" value="ABC_membrane_2"/>
    <property type="match status" value="1"/>
</dbReference>
<dbReference type="PANTHER" id="PTHR11384:SF59">
    <property type="entry name" value="LYSOSOMAL COBALAMIN TRANSPORTER ABCD4"/>
    <property type="match status" value="1"/>
</dbReference>
<evidence type="ECO:0000256" key="9">
    <source>
        <dbReference type="SAM" id="MobiDB-lite"/>
    </source>
</evidence>
<dbReference type="SUPFAM" id="SSF90123">
    <property type="entry name" value="ABC transporter transmembrane region"/>
    <property type="match status" value="1"/>
</dbReference>
<feature type="region of interest" description="Disordered" evidence="9">
    <location>
        <begin position="1"/>
        <end position="38"/>
    </location>
</feature>
<dbReference type="GO" id="GO:0140359">
    <property type="term" value="F:ABC-type transporter activity"/>
    <property type="evidence" value="ECO:0007669"/>
    <property type="project" value="InterPro"/>
</dbReference>
<dbReference type="PATRIC" id="fig|762967.3.peg.372"/>
<reference evidence="13 14" key="1">
    <citation type="submission" date="2011-11" db="EMBL/GenBank/DDBJ databases">
        <authorList>
            <person name="Weinstock G."/>
            <person name="Sodergren E."/>
            <person name="Clifton S."/>
            <person name="Fulton L."/>
            <person name="Fulton B."/>
            <person name="Courtney L."/>
            <person name="Fronick C."/>
            <person name="Harrison M."/>
            <person name="Strong C."/>
            <person name="Farmer C."/>
            <person name="Delahaunty K."/>
            <person name="Markovic C."/>
            <person name="Hall O."/>
            <person name="Minx P."/>
            <person name="Tomlinson C."/>
            <person name="Mitreva M."/>
            <person name="Hou S."/>
            <person name="Chen J."/>
            <person name="Wollam A."/>
            <person name="Pepin K.H."/>
            <person name="Johnson M."/>
            <person name="Bhonagiri V."/>
            <person name="Zhang X."/>
            <person name="Suruliraj S."/>
            <person name="Warren W."/>
            <person name="Chinwalla A."/>
            <person name="Mardis E.R."/>
            <person name="Wilson R.K."/>
        </authorList>
    </citation>
    <scope>NUCLEOTIDE SEQUENCE [LARGE SCALE GENOMIC DNA]</scope>
    <source>
        <strain evidence="13 14">YIT 11816</strain>
    </source>
</reference>
<dbReference type="Gene3D" id="3.40.50.300">
    <property type="entry name" value="P-loop containing nucleotide triphosphate hydrolases"/>
    <property type="match status" value="1"/>
</dbReference>
<evidence type="ECO:0000256" key="8">
    <source>
        <dbReference type="ARBA" id="ARBA00023136"/>
    </source>
</evidence>
<evidence type="ECO:0000256" key="2">
    <source>
        <dbReference type="ARBA" id="ARBA00022448"/>
    </source>
</evidence>
<proteinExistence type="predicted"/>
<sequence length="626" mass="68219">MNRSDSPTNQPHVDTDPAQPTATPSREHREPLEPRGSRDSRLRLLSRIFALTGLWGFLKDYAKTKEGKVSFLLFVIVLLGNAAGVEAALWLNAWNGRFFDALAAVDRAKIVEELVTFVGIVSVVILVLVATSYVQDRLVIKVRRELTERMIARWLSDASAHYRLSLQGTEPDNPDQRILEDTGDFAALSINLLMSAYKSLLTLIGFSAILWSLSTPLVVGEWTIPGYMLWACVLYTVLGTWLTHLIGRPLKRLNVEAQHREADLRFAFIEKRRHGDAVAGAKGEAFERWKLTAGLHHLTDLLIRRAKKSRDLDLFTVGLGQITHLTPLVLGLPSLFAGTIALGGLMQLRGAFADVARALSWVILSYDQLAHFAAVCARLNGLLTALEAADRETAEKTAVRKDAETVQGLRACVAVAIPDGRVLRADVSGAPGETVFLTGPSGTGKSTFLRTVAGFGDAEGEIDVDPSCVWVPQAPYLFVGTLRENLLYGSETGETGDLRLLDLLDAFGLSGLKGRLLDVCDWRTRLSGGEAQRVVLIRAVLAAPKVLLLDEATSALDPALADAVLRTLEAELPETFILAVTHQSFPTGTDESSDSAESDLRRPGRSGRPARTRRTVRLESVSAVPA</sequence>
<dbReference type="EMBL" id="AFBQ01000050">
    <property type="protein sequence ID" value="EHY32167.1"/>
    <property type="molecule type" value="Genomic_DNA"/>
</dbReference>
<dbReference type="PANTHER" id="PTHR11384">
    <property type="entry name" value="ATP-BINDING CASSETTE, SUB-FAMILY D MEMBER"/>
    <property type="match status" value="1"/>
</dbReference>
<feature type="compositionally biased region" description="Basic and acidic residues" evidence="9">
    <location>
        <begin position="25"/>
        <end position="38"/>
    </location>
</feature>
<dbReference type="PROSITE" id="PS50929">
    <property type="entry name" value="ABC_TM1F"/>
    <property type="match status" value="1"/>
</dbReference>
<dbReference type="GO" id="GO:0005524">
    <property type="term" value="F:ATP binding"/>
    <property type="evidence" value="ECO:0007669"/>
    <property type="project" value="UniProtKB-KW"/>
</dbReference>
<keyword evidence="3" id="KW-1003">Cell membrane</keyword>
<feature type="transmembrane region" description="Helical" evidence="10">
    <location>
        <begin position="70"/>
        <end position="94"/>
    </location>
</feature>
<comment type="caution">
    <text evidence="13">The sequence shown here is derived from an EMBL/GenBank/DDBJ whole genome shotgun (WGS) entry which is preliminary data.</text>
</comment>
<feature type="region of interest" description="Disordered" evidence="9">
    <location>
        <begin position="583"/>
        <end position="626"/>
    </location>
</feature>
<evidence type="ECO:0000256" key="7">
    <source>
        <dbReference type="ARBA" id="ARBA00022989"/>
    </source>
</evidence>
<feature type="compositionally biased region" description="Polar residues" evidence="9">
    <location>
        <begin position="1"/>
        <end position="24"/>
    </location>
</feature>
<dbReference type="InterPro" id="IPR027417">
    <property type="entry name" value="P-loop_NTPase"/>
</dbReference>
<organism evidence="13 14">
    <name type="scientific">Sutterella parvirubra YIT 11816</name>
    <dbReference type="NCBI Taxonomy" id="762967"/>
    <lineage>
        <taxon>Bacteria</taxon>
        <taxon>Pseudomonadati</taxon>
        <taxon>Pseudomonadota</taxon>
        <taxon>Betaproteobacteria</taxon>
        <taxon>Burkholderiales</taxon>
        <taxon>Sutterellaceae</taxon>
        <taxon>Sutterella</taxon>
    </lineage>
</organism>
<dbReference type="Proteomes" id="UP000004956">
    <property type="component" value="Unassembled WGS sequence"/>
</dbReference>
<gene>
    <name evidence="13" type="ORF">HMPREF9440_00443</name>
</gene>
<feature type="domain" description="ABC transmembrane type-1" evidence="12">
    <location>
        <begin position="87"/>
        <end position="371"/>
    </location>
</feature>
<keyword evidence="5" id="KW-0547">Nucleotide-binding</keyword>
<dbReference type="OrthoDB" id="9810134at2"/>
<dbReference type="GO" id="GO:0016887">
    <property type="term" value="F:ATP hydrolysis activity"/>
    <property type="evidence" value="ECO:0007669"/>
    <property type="project" value="InterPro"/>
</dbReference>
<dbReference type="InterPro" id="IPR003439">
    <property type="entry name" value="ABC_transporter-like_ATP-bd"/>
</dbReference>
<keyword evidence="2" id="KW-0813">Transport</keyword>
<evidence type="ECO:0000313" key="14">
    <source>
        <dbReference type="Proteomes" id="UP000004956"/>
    </source>
</evidence>
<comment type="subcellular location">
    <subcellularLocation>
        <location evidence="1">Cell membrane</location>
        <topology evidence="1">Multi-pass membrane protein</topology>
    </subcellularLocation>
</comment>
<evidence type="ECO:0000313" key="13">
    <source>
        <dbReference type="EMBL" id="EHY32167.1"/>
    </source>
</evidence>
<dbReference type="SMART" id="SM00382">
    <property type="entry name" value="AAA"/>
    <property type="match status" value="1"/>
</dbReference>
<dbReference type="Gene3D" id="1.20.1560.10">
    <property type="entry name" value="ABC transporter type 1, transmembrane domain"/>
    <property type="match status" value="1"/>
</dbReference>
<evidence type="ECO:0000256" key="3">
    <source>
        <dbReference type="ARBA" id="ARBA00022475"/>
    </source>
</evidence>
<keyword evidence="8 10" id="KW-0472">Membrane</keyword>
<feature type="compositionally biased region" description="Basic residues" evidence="9">
    <location>
        <begin position="603"/>
        <end position="615"/>
    </location>
</feature>
<evidence type="ECO:0000256" key="6">
    <source>
        <dbReference type="ARBA" id="ARBA00022840"/>
    </source>
</evidence>
<keyword evidence="4 10" id="KW-0812">Transmembrane</keyword>
<dbReference type="InterPro" id="IPR017871">
    <property type="entry name" value="ABC_transporter-like_CS"/>
</dbReference>
<evidence type="ECO:0000256" key="10">
    <source>
        <dbReference type="SAM" id="Phobius"/>
    </source>
</evidence>
<evidence type="ECO:0000256" key="1">
    <source>
        <dbReference type="ARBA" id="ARBA00004651"/>
    </source>
</evidence>
<evidence type="ECO:0000256" key="5">
    <source>
        <dbReference type="ARBA" id="ARBA00022741"/>
    </source>
</evidence>
<dbReference type="InterPro" id="IPR036640">
    <property type="entry name" value="ABC1_TM_sf"/>
</dbReference>
<dbReference type="RefSeq" id="WP_008540946.1">
    <property type="nucleotide sequence ID" value="NZ_JH604878.1"/>
</dbReference>
<protein>
    <submittedName>
        <fullName evidence="13">ABC transporter, ATP-binding protein</fullName>
    </submittedName>
</protein>
<evidence type="ECO:0000259" key="12">
    <source>
        <dbReference type="PROSITE" id="PS50929"/>
    </source>
</evidence>
<keyword evidence="14" id="KW-1185">Reference proteome</keyword>
<dbReference type="GO" id="GO:0005886">
    <property type="term" value="C:plasma membrane"/>
    <property type="evidence" value="ECO:0007669"/>
    <property type="project" value="UniProtKB-SubCell"/>
</dbReference>
<dbReference type="Pfam" id="PF00005">
    <property type="entry name" value="ABC_tran"/>
    <property type="match status" value="1"/>
</dbReference>
<dbReference type="SUPFAM" id="SSF52540">
    <property type="entry name" value="P-loop containing nucleoside triphosphate hydrolases"/>
    <property type="match status" value="1"/>
</dbReference>
<feature type="transmembrane region" description="Helical" evidence="10">
    <location>
        <begin position="224"/>
        <end position="243"/>
    </location>
</feature>
<dbReference type="InterPro" id="IPR050835">
    <property type="entry name" value="ABC_transporter_sub-D"/>
</dbReference>
<accession>H3KCJ0</accession>
<feature type="transmembrane region" description="Helical" evidence="10">
    <location>
        <begin position="114"/>
        <end position="134"/>
    </location>
</feature>
<dbReference type="PROSITE" id="PS50893">
    <property type="entry name" value="ABC_TRANSPORTER_2"/>
    <property type="match status" value="1"/>
</dbReference>
<dbReference type="InterPro" id="IPR011527">
    <property type="entry name" value="ABC1_TM_dom"/>
</dbReference>
<keyword evidence="7 10" id="KW-1133">Transmembrane helix</keyword>
<evidence type="ECO:0000256" key="4">
    <source>
        <dbReference type="ARBA" id="ARBA00022692"/>
    </source>
</evidence>